<keyword evidence="5 7" id="KW-0472">Membrane</keyword>
<feature type="transmembrane region" description="Helical" evidence="7">
    <location>
        <begin position="109"/>
        <end position="129"/>
    </location>
</feature>
<evidence type="ECO:0000256" key="3">
    <source>
        <dbReference type="ARBA" id="ARBA00022692"/>
    </source>
</evidence>
<dbReference type="InterPro" id="IPR044770">
    <property type="entry name" value="MFS_spinster-like"/>
</dbReference>
<protein>
    <submittedName>
        <fullName evidence="8">Major facilitator superfamily protein (MFS)</fullName>
    </submittedName>
</protein>
<evidence type="ECO:0000256" key="2">
    <source>
        <dbReference type="ARBA" id="ARBA00022448"/>
    </source>
</evidence>
<sequence>MTFVYAVTRLRCPPGRQDFLRPSLWLASWLPVRFSQHSAAPFRVATLCSLACVCGAVLALARPCRLRTVSCWGAGRSSALVRRPFVGFSLTIVDNIVPPGKRTLWIGWFYAMLPVGTACGVSASAVLCARRGPGWPSSWRTCFFAEVLLAVPFVVSLAWIPPSYEGTQRSSSTAAYASMRVAVKSLFLSARYLLVVLGLAAYCFAIGGVSVWAIPMLSQGPLHFSAASAAVIVGSVSAVCGIVGTVVGGAVVDAYGGSSGVRGACTCLLFSAVMMLIGVPAGLVALSTASHSFFFFSFCAFPLHAFFHNGTCQCLHPYCCRAGVTTLRRELFRFCHPPFGRLSFSYHCGVPLGSLREEVCRVPIRPLLRAWRCSAVHLASQGRGSRCLCGGAPTSARTLACLFGCLSSCSAVVCRTLRYPA</sequence>
<organism evidence="8 9">
    <name type="scientific">Strigomonas culicis</name>
    <dbReference type="NCBI Taxonomy" id="28005"/>
    <lineage>
        <taxon>Eukaryota</taxon>
        <taxon>Discoba</taxon>
        <taxon>Euglenozoa</taxon>
        <taxon>Kinetoplastea</taxon>
        <taxon>Metakinetoplastina</taxon>
        <taxon>Trypanosomatida</taxon>
        <taxon>Trypanosomatidae</taxon>
        <taxon>Strigomonadinae</taxon>
        <taxon>Strigomonas</taxon>
    </lineage>
</organism>
<dbReference type="SUPFAM" id="SSF103473">
    <property type="entry name" value="MFS general substrate transporter"/>
    <property type="match status" value="1"/>
</dbReference>
<keyword evidence="3 7" id="KW-0812">Transmembrane</keyword>
<dbReference type="Proteomes" id="UP000015354">
    <property type="component" value="Unassembled WGS sequence"/>
</dbReference>
<feature type="transmembrane region" description="Helical" evidence="7">
    <location>
        <begin position="261"/>
        <end position="286"/>
    </location>
</feature>
<keyword evidence="4 7" id="KW-1133">Transmembrane helix</keyword>
<gene>
    <name evidence="8" type="ORF">STCU_03998</name>
</gene>
<feature type="transmembrane region" description="Helical" evidence="7">
    <location>
        <begin position="226"/>
        <end position="249"/>
    </location>
</feature>
<feature type="transmembrane region" description="Helical" evidence="7">
    <location>
        <begin position="40"/>
        <end position="60"/>
    </location>
</feature>
<dbReference type="InterPro" id="IPR036259">
    <property type="entry name" value="MFS_trans_sf"/>
</dbReference>
<evidence type="ECO:0000313" key="9">
    <source>
        <dbReference type="Proteomes" id="UP000015354"/>
    </source>
</evidence>
<evidence type="ECO:0000256" key="6">
    <source>
        <dbReference type="ARBA" id="ARBA00024338"/>
    </source>
</evidence>
<dbReference type="PANTHER" id="PTHR23505">
    <property type="entry name" value="SPINSTER"/>
    <property type="match status" value="1"/>
</dbReference>
<accession>S9W3Z4</accession>
<comment type="similarity">
    <text evidence="6">Belongs to the major facilitator superfamily. Spinster (TC 2.A.1.49) family.</text>
</comment>
<comment type="subcellular location">
    <subcellularLocation>
        <location evidence="1">Membrane</location>
        <topology evidence="1">Multi-pass membrane protein</topology>
    </subcellularLocation>
</comment>
<evidence type="ECO:0000256" key="7">
    <source>
        <dbReference type="SAM" id="Phobius"/>
    </source>
</evidence>
<keyword evidence="9" id="KW-1185">Reference proteome</keyword>
<dbReference type="GO" id="GO:0016020">
    <property type="term" value="C:membrane"/>
    <property type="evidence" value="ECO:0007669"/>
    <property type="project" value="UniProtKB-SubCell"/>
</dbReference>
<dbReference type="Gene3D" id="1.20.1250.20">
    <property type="entry name" value="MFS general substrate transporter like domains"/>
    <property type="match status" value="1"/>
</dbReference>
<dbReference type="Pfam" id="PF07690">
    <property type="entry name" value="MFS_1"/>
    <property type="match status" value="1"/>
</dbReference>
<evidence type="ECO:0000256" key="5">
    <source>
        <dbReference type="ARBA" id="ARBA00023136"/>
    </source>
</evidence>
<evidence type="ECO:0000256" key="1">
    <source>
        <dbReference type="ARBA" id="ARBA00004141"/>
    </source>
</evidence>
<evidence type="ECO:0000256" key="4">
    <source>
        <dbReference type="ARBA" id="ARBA00022989"/>
    </source>
</evidence>
<feature type="transmembrane region" description="Helical" evidence="7">
    <location>
        <begin position="141"/>
        <end position="160"/>
    </location>
</feature>
<name>S9W3Z4_9TRYP</name>
<comment type="caution">
    <text evidence="8">The sequence shown here is derived from an EMBL/GenBank/DDBJ whole genome shotgun (WGS) entry which is preliminary data.</text>
</comment>
<dbReference type="PANTHER" id="PTHR23505:SF79">
    <property type="entry name" value="PROTEIN SPINSTER"/>
    <property type="match status" value="1"/>
</dbReference>
<proteinExistence type="inferred from homology"/>
<dbReference type="AlphaFoldDB" id="S9W3Z4"/>
<dbReference type="GO" id="GO:0022857">
    <property type="term" value="F:transmembrane transporter activity"/>
    <property type="evidence" value="ECO:0007669"/>
    <property type="project" value="InterPro"/>
</dbReference>
<dbReference type="OrthoDB" id="6770063at2759"/>
<evidence type="ECO:0000313" key="8">
    <source>
        <dbReference type="EMBL" id="EPY30575.1"/>
    </source>
</evidence>
<dbReference type="InterPro" id="IPR011701">
    <property type="entry name" value="MFS"/>
</dbReference>
<dbReference type="EMBL" id="ATMH01003998">
    <property type="protein sequence ID" value="EPY30575.1"/>
    <property type="molecule type" value="Genomic_DNA"/>
</dbReference>
<reference evidence="8 9" key="1">
    <citation type="journal article" date="2013" name="PLoS ONE">
        <title>Predicting the Proteins of Angomonas deanei, Strigomonas culicis and Their Respective Endosymbionts Reveals New Aspects of the Trypanosomatidae Family.</title>
        <authorList>
            <person name="Motta M.C."/>
            <person name="Martins A.C."/>
            <person name="de Souza S.S."/>
            <person name="Catta-Preta C.M."/>
            <person name="Silva R."/>
            <person name="Klein C.C."/>
            <person name="de Almeida L.G."/>
            <person name="de Lima Cunha O."/>
            <person name="Ciapina L.P."/>
            <person name="Brocchi M."/>
            <person name="Colabardini A.C."/>
            <person name="de Araujo Lima B."/>
            <person name="Machado C.R."/>
            <person name="de Almeida Soares C.M."/>
            <person name="Probst C.M."/>
            <person name="de Menezes C.B."/>
            <person name="Thompson C.E."/>
            <person name="Bartholomeu D.C."/>
            <person name="Gradia D.F."/>
            <person name="Pavoni D.P."/>
            <person name="Grisard E.C."/>
            <person name="Fantinatti-Garboggini F."/>
            <person name="Marchini F.K."/>
            <person name="Rodrigues-Luiz G.F."/>
            <person name="Wagner G."/>
            <person name="Goldman G.H."/>
            <person name="Fietto J.L."/>
            <person name="Elias M.C."/>
            <person name="Goldman M.H."/>
            <person name="Sagot M.F."/>
            <person name="Pereira M."/>
            <person name="Stoco P.H."/>
            <person name="de Mendonca-Neto R.P."/>
            <person name="Teixeira S.M."/>
            <person name="Maciel T.E."/>
            <person name="de Oliveira Mendes T.A."/>
            <person name="Urmenyi T.P."/>
            <person name="de Souza W."/>
            <person name="Schenkman S."/>
            <person name="de Vasconcelos A.T."/>
        </authorList>
    </citation>
    <scope>NUCLEOTIDE SEQUENCE [LARGE SCALE GENOMIC DNA]</scope>
</reference>
<feature type="transmembrane region" description="Helical" evidence="7">
    <location>
        <begin position="192"/>
        <end position="214"/>
    </location>
</feature>
<keyword evidence="2" id="KW-0813">Transport</keyword>